<sequence>DTVNYFDNYVSPGWLKYRKSVSTNAAVVEWTDKGAYCTGLYGEEFIDCLGGFGIYTCGHRNDEILDVVKAQLDHQALHSQELLDPLRGYLAKAVADITPGDLEYCFFTNGGAEAVEMALKLSRIATGGRWYVSTVGAFHGKSMGAVSMGGKSTYRVPYTPMVQQVQHVEYGNAEDMRKVIRNLVAVGEKVAAVIVEPIQGEAGIIIPPEGYLKEVRKICDEYGVALIFDEIQTGMGRTGTMWRCEAEGVVPDIMTFGKAFGGGIMPITGIICRPKMWTQELIDNPWLLGSPTFGGNPVCCSAALATIKYMLENNVPGQCKEKGAYLKAGLERLWKKYPEVINEVRGTGLMLAVEFCESEVGYDVAKGMFKRGVMTAGTLVNAKCIRFEPAAVITKEDMDKVIERMDAALEDTKKEFNL</sequence>
<dbReference type="SUPFAM" id="SSF53383">
    <property type="entry name" value="PLP-dependent transferases"/>
    <property type="match status" value="1"/>
</dbReference>
<keyword evidence="4" id="KW-0808">Transferase</keyword>
<dbReference type="GO" id="GO:0042802">
    <property type="term" value="F:identical protein binding"/>
    <property type="evidence" value="ECO:0007669"/>
    <property type="project" value="TreeGrafter"/>
</dbReference>
<dbReference type="InterPro" id="IPR049704">
    <property type="entry name" value="Aminotrans_3_PPA_site"/>
</dbReference>
<dbReference type="PROSITE" id="PS00600">
    <property type="entry name" value="AA_TRANSFER_CLASS_3"/>
    <property type="match status" value="1"/>
</dbReference>
<name>A0AAW3WIU6_CLOBE</name>
<dbReference type="Gene3D" id="3.40.640.10">
    <property type="entry name" value="Type I PLP-dependent aspartate aminotransferase-like (Major domain)"/>
    <property type="match status" value="1"/>
</dbReference>
<dbReference type="NCBIfam" id="NF008570">
    <property type="entry name" value="PRK11522.1"/>
    <property type="match status" value="1"/>
</dbReference>
<comment type="cofactor">
    <cofactor evidence="1">
        <name>pyridoxal 5'-phosphate</name>
        <dbReference type="ChEBI" id="CHEBI:597326"/>
    </cofactor>
</comment>
<organism evidence="4 5">
    <name type="scientific">Clostridium beijerinckii</name>
    <name type="common">Clostridium MP</name>
    <dbReference type="NCBI Taxonomy" id="1520"/>
    <lineage>
        <taxon>Bacteria</taxon>
        <taxon>Bacillati</taxon>
        <taxon>Bacillota</taxon>
        <taxon>Clostridia</taxon>
        <taxon>Eubacteriales</taxon>
        <taxon>Clostridiaceae</taxon>
        <taxon>Clostridium</taxon>
    </lineage>
</organism>
<dbReference type="Pfam" id="PF00202">
    <property type="entry name" value="Aminotran_3"/>
    <property type="match status" value="1"/>
</dbReference>
<dbReference type="GO" id="GO:0030170">
    <property type="term" value="F:pyridoxal phosphate binding"/>
    <property type="evidence" value="ECO:0007669"/>
    <property type="project" value="InterPro"/>
</dbReference>
<dbReference type="PIRSF" id="PIRSF000521">
    <property type="entry name" value="Transaminase_4ab_Lys_Orn"/>
    <property type="match status" value="1"/>
</dbReference>
<proteinExistence type="inferred from homology"/>
<comment type="caution">
    <text evidence="4">The sequence shown here is derived from an EMBL/GenBank/DDBJ whole genome shotgun (WGS) entry which is preliminary data.</text>
</comment>
<evidence type="ECO:0000256" key="1">
    <source>
        <dbReference type="ARBA" id="ARBA00001933"/>
    </source>
</evidence>
<dbReference type="Proteomes" id="UP001194098">
    <property type="component" value="Unassembled WGS sequence"/>
</dbReference>
<dbReference type="PANTHER" id="PTHR11986">
    <property type="entry name" value="AMINOTRANSFERASE CLASS III"/>
    <property type="match status" value="1"/>
</dbReference>
<accession>A0AAW3WIU6</accession>
<reference evidence="4" key="1">
    <citation type="submission" date="2020-04" db="EMBL/GenBank/DDBJ databases">
        <authorList>
            <person name="Brown S."/>
        </authorList>
    </citation>
    <scope>NUCLEOTIDE SEQUENCE</scope>
    <source>
        <strain evidence="4">DJ015</strain>
    </source>
</reference>
<evidence type="ECO:0000313" key="5">
    <source>
        <dbReference type="Proteomes" id="UP001194098"/>
    </source>
</evidence>
<dbReference type="InterPro" id="IPR015422">
    <property type="entry name" value="PyrdxlP-dep_Trfase_small"/>
</dbReference>
<dbReference type="EMBL" id="JABAGV010000295">
    <property type="protein sequence ID" value="MBC2478223.1"/>
    <property type="molecule type" value="Genomic_DNA"/>
</dbReference>
<dbReference type="EC" id="2.6.1.82" evidence="4"/>
<reference evidence="4" key="2">
    <citation type="journal article" date="2022" name="Nat. Biotechnol.">
        <title>Carbon-negative production of acetone and isopropanol by gas fermentation at industrial pilot scale.</title>
        <authorList>
            <person name="Liew F.E."/>
            <person name="Nogle R."/>
            <person name="Abdalla T."/>
            <person name="Rasor B.J."/>
            <person name="Canter C."/>
            <person name="Jensen R.O."/>
            <person name="Wang L."/>
            <person name="Strutz J."/>
            <person name="Chirania P."/>
            <person name="De Tissera S."/>
            <person name="Mueller A.P."/>
            <person name="Ruan Z."/>
            <person name="Gao A."/>
            <person name="Tran L."/>
            <person name="Engle N.L."/>
            <person name="Bromley J.C."/>
            <person name="Daniell J."/>
            <person name="Conrado R."/>
            <person name="Tschaplinski T.J."/>
            <person name="Giannone R.J."/>
            <person name="Hettich R.L."/>
            <person name="Karim A.S."/>
            <person name="Simpson S.D."/>
            <person name="Brown S.D."/>
            <person name="Leang C."/>
            <person name="Jewett M.C."/>
            <person name="Kopke M."/>
        </authorList>
    </citation>
    <scope>NUCLEOTIDE SEQUENCE</scope>
    <source>
        <strain evidence="4">DJ015</strain>
    </source>
</reference>
<comment type="similarity">
    <text evidence="3">Belongs to the class-III pyridoxal-phosphate-dependent aminotransferase family.</text>
</comment>
<dbReference type="GO" id="GO:0033094">
    <property type="term" value="F:putrescine--2-oxoglutarate transaminase activity"/>
    <property type="evidence" value="ECO:0007669"/>
    <property type="project" value="UniProtKB-EC"/>
</dbReference>
<feature type="non-terminal residue" evidence="4">
    <location>
        <position position="1"/>
    </location>
</feature>
<dbReference type="InterPro" id="IPR015421">
    <property type="entry name" value="PyrdxlP-dep_Trfase_major"/>
</dbReference>
<dbReference type="InterPro" id="IPR050103">
    <property type="entry name" value="Class-III_PLP-dep_AT"/>
</dbReference>
<gene>
    <name evidence="4" type="ORF">HGI39_26840</name>
</gene>
<dbReference type="FunFam" id="3.40.640.10:FF:000004">
    <property type="entry name" value="Acetylornithine aminotransferase"/>
    <property type="match status" value="1"/>
</dbReference>
<dbReference type="InterPro" id="IPR015424">
    <property type="entry name" value="PyrdxlP-dep_Trfase"/>
</dbReference>
<dbReference type="RefSeq" id="WP_185687211.1">
    <property type="nucleotide sequence ID" value="NZ_JABAGV010000295.1"/>
</dbReference>
<evidence type="ECO:0000256" key="2">
    <source>
        <dbReference type="ARBA" id="ARBA00022898"/>
    </source>
</evidence>
<dbReference type="GO" id="GO:0009447">
    <property type="term" value="P:putrescine catabolic process"/>
    <property type="evidence" value="ECO:0007669"/>
    <property type="project" value="TreeGrafter"/>
</dbReference>
<dbReference type="PANTHER" id="PTHR11986:SF112">
    <property type="entry name" value="PUTRESCINE AMINOTRANSFERASE"/>
    <property type="match status" value="1"/>
</dbReference>
<dbReference type="Gene3D" id="3.90.1150.10">
    <property type="entry name" value="Aspartate Aminotransferase, domain 1"/>
    <property type="match status" value="1"/>
</dbReference>
<keyword evidence="4" id="KW-0032">Aminotransferase</keyword>
<dbReference type="AlphaFoldDB" id="A0AAW3WIU6"/>
<evidence type="ECO:0000313" key="4">
    <source>
        <dbReference type="EMBL" id="MBC2478223.1"/>
    </source>
</evidence>
<dbReference type="CDD" id="cd00610">
    <property type="entry name" value="OAT_like"/>
    <property type="match status" value="1"/>
</dbReference>
<evidence type="ECO:0000256" key="3">
    <source>
        <dbReference type="RuleBase" id="RU003560"/>
    </source>
</evidence>
<protein>
    <submittedName>
        <fullName evidence="4">Putrescine aminotransferase</fullName>
        <ecNumber evidence="4">2.6.1.82</ecNumber>
    </submittedName>
</protein>
<keyword evidence="2 3" id="KW-0663">Pyridoxal phosphate</keyword>
<dbReference type="InterPro" id="IPR005814">
    <property type="entry name" value="Aminotrans_3"/>
</dbReference>